<feature type="transmembrane region" description="Helical" evidence="1">
    <location>
        <begin position="6"/>
        <end position="34"/>
    </location>
</feature>
<dbReference type="EMBL" id="HBUF01461804">
    <property type="protein sequence ID" value="CAG6744186.1"/>
    <property type="molecule type" value="Transcribed_RNA"/>
</dbReference>
<feature type="transmembrane region" description="Helical" evidence="1">
    <location>
        <begin position="46"/>
        <end position="65"/>
    </location>
</feature>
<evidence type="ECO:0000313" key="2">
    <source>
        <dbReference type="EMBL" id="CAG6744186.1"/>
    </source>
</evidence>
<protein>
    <submittedName>
        <fullName evidence="2">Uncharacterized protein</fullName>
    </submittedName>
</protein>
<dbReference type="AlphaFoldDB" id="A0A8D8ZDJ3"/>
<proteinExistence type="predicted"/>
<keyword evidence="1" id="KW-0812">Transmembrane</keyword>
<reference evidence="2" key="1">
    <citation type="submission" date="2021-05" db="EMBL/GenBank/DDBJ databases">
        <authorList>
            <person name="Alioto T."/>
            <person name="Alioto T."/>
            <person name="Gomez Garrido J."/>
        </authorList>
    </citation>
    <scope>NUCLEOTIDE SEQUENCE</scope>
</reference>
<keyword evidence="1" id="KW-1133">Transmembrane helix</keyword>
<keyword evidence="1" id="KW-0472">Membrane</keyword>
<organism evidence="2">
    <name type="scientific">Cacopsylla melanoneura</name>
    <dbReference type="NCBI Taxonomy" id="428564"/>
    <lineage>
        <taxon>Eukaryota</taxon>
        <taxon>Metazoa</taxon>
        <taxon>Ecdysozoa</taxon>
        <taxon>Arthropoda</taxon>
        <taxon>Hexapoda</taxon>
        <taxon>Insecta</taxon>
        <taxon>Pterygota</taxon>
        <taxon>Neoptera</taxon>
        <taxon>Paraneoptera</taxon>
        <taxon>Hemiptera</taxon>
        <taxon>Sternorrhyncha</taxon>
        <taxon>Psylloidea</taxon>
        <taxon>Psyllidae</taxon>
        <taxon>Psyllinae</taxon>
        <taxon>Cacopsylla</taxon>
    </lineage>
</organism>
<accession>A0A8D8ZDJ3</accession>
<feature type="transmembrane region" description="Helical" evidence="1">
    <location>
        <begin position="85"/>
        <end position="103"/>
    </location>
</feature>
<sequence>MLTIPLVLSLSLLSAFSLFLSLSSFMQIMMCIVYSNIINVKFCLSFHLLSLFTFLSLPSLFSLSLPSLCVSPVSYSFFFILHPYYLFKYFYITLSHFYLFLTLV</sequence>
<name>A0A8D8ZDJ3_9HEMI</name>
<evidence type="ECO:0000256" key="1">
    <source>
        <dbReference type="SAM" id="Phobius"/>
    </source>
</evidence>